<dbReference type="GO" id="GO:0019563">
    <property type="term" value="P:glycerol catabolic process"/>
    <property type="evidence" value="ECO:0007669"/>
    <property type="project" value="UniProtKB-UniPathway"/>
</dbReference>
<protein>
    <recommendedName>
        <fullName evidence="3">glycerol kinase</fullName>
        <ecNumber evidence="3">2.7.1.30</ecNumber>
    </recommendedName>
    <alternativeName>
        <fullName evidence="8">ATP:glycerol 3-phosphotransferase</fullName>
    </alternativeName>
</protein>
<feature type="domain" description="Carbohydrate kinase FGGY N-terminal" evidence="11">
    <location>
        <begin position="9"/>
        <end position="255"/>
    </location>
</feature>
<dbReference type="GO" id="GO:0004370">
    <property type="term" value="F:glycerol kinase activity"/>
    <property type="evidence" value="ECO:0007669"/>
    <property type="project" value="UniProtKB-EC"/>
</dbReference>
<comment type="similarity">
    <text evidence="2 9">Belongs to the FGGY kinase family.</text>
</comment>
<keyword evidence="5" id="KW-0547">Nucleotide-binding</keyword>
<evidence type="ECO:0000256" key="5">
    <source>
        <dbReference type="ARBA" id="ARBA00022741"/>
    </source>
</evidence>
<keyword evidence="6 9" id="KW-0418">Kinase</keyword>
<dbReference type="InterPro" id="IPR018484">
    <property type="entry name" value="FGGY_N"/>
</dbReference>
<gene>
    <name evidence="14" type="ORF">PSACC_02481</name>
</gene>
<proteinExistence type="inferred from homology"/>
<dbReference type="Pfam" id="PF00370">
    <property type="entry name" value="FGGY_N"/>
    <property type="match status" value="1"/>
</dbReference>
<organism evidence="14 15">
    <name type="scientific">Paramicrosporidium saccamoebae</name>
    <dbReference type="NCBI Taxonomy" id="1246581"/>
    <lineage>
        <taxon>Eukaryota</taxon>
        <taxon>Fungi</taxon>
        <taxon>Fungi incertae sedis</taxon>
        <taxon>Cryptomycota</taxon>
        <taxon>Cryptomycota incertae sedis</taxon>
        <taxon>Paramicrosporidium</taxon>
    </lineage>
</organism>
<dbReference type="InterPro" id="IPR043129">
    <property type="entry name" value="ATPase_NBD"/>
</dbReference>
<feature type="region of interest" description="Disordered" evidence="10">
    <location>
        <begin position="732"/>
        <end position="752"/>
    </location>
</feature>
<dbReference type="PANTHER" id="PTHR10196:SF69">
    <property type="entry name" value="GLYCEROL KINASE"/>
    <property type="match status" value="1"/>
</dbReference>
<dbReference type="Proteomes" id="UP000240830">
    <property type="component" value="Unassembled WGS sequence"/>
</dbReference>
<dbReference type="GO" id="GO:0005739">
    <property type="term" value="C:mitochondrion"/>
    <property type="evidence" value="ECO:0007669"/>
    <property type="project" value="TreeGrafter"/>
</dbReference>
<dbReference type="AlphaFoldDB" id="A0A2H9TJ18"/>
<evidence type="ECO:0000313" key="14">
    <source>
        <dbReference type="EMBL" id="PJF17716.1"/>
    </source>
</evidence>
<dbReference type="InterPro" id="IPR018485">
    <property type="entry name" value="FGGY_C"/>
</dbReference>
<dbReference type="SUPFAM" id="SSF53067">
    <property type="entry name" value="Actin-like ATPase domain"/>
    <property type="match status" value="2"/>
</dbReference>
<dbReference type="OrthoDB" id="5422795at2759"/>
<comment type="pathway">
    <text evidence="1">Polyol metabolism; glycerol degradation via glycerol kinase pathway; sn-glycerol 3-phosphate from glycerol: step 1/1.</text>
</comment>
<dbReference type="EC" id="2.7.1.30" evidence="3"/>
<dbReference type="PANTHER" id="PTHR10196">
    <property type="entry name" value="SUGAR KINASE"/>
    <property type="match status" value="1"/>
</dbReference>
<feature type="domain" description="Pre-mRNA-splicing factor SLU7" evidence="13">
    <location>
        <begin position="610"/>
        <end position="725"/>
    </location>
</feature>
<evidence type="ECO:0000259" key="11">
    <source>
        <dbReference type="Pfam" id="PF00370"/>
    </source>
</evidence>
<dbReference type="Gene3D" id="3.30.420.40">
    <property type="match status" value="2"/>
</dbReference>
<dbReference type="PROSITE" id="PS00445">
    <property type="entry name" value="FGGY_KINASES_2"/>
    <property type="match status" value="1"/>
</dbReference>
<accession>A0A2H9TJ18</accession>
<feature type="domain" description="Carbohydrate kinase FGGY C-terminal" evidence="12">
    <location>
        <begin position="265"/>
        <end position="440"/>
    </location>
</feature>
<dbReference type="InterPro" id="IPR018483">
    <property type="entry name" value="Carb_kinase_FGGY_CS"/>
</dbReference>
<evidence type="ECO:0000259" key="12">
    <source>
        <dbReference type="Pfam" id="PF02782"/>
    </source>
</evidence>
<keyword evidence="15" id="KW-1185">Reference proteome</keyword>
<dbReference type="InterPro" id="IPR021715">
    <property type="entry name" value="Slu7_dom"/>
</dbReference>
<evidence type="ECO:0000313" key="15">
    <source>
        <dbReference type="Proteomes" id="UP000240830"/>
    </source>
</evidence>
<evidence type="ECO:0000256" key="7">
    <source>
        <dbReference type="ARBA" id="ARBA00022840"/>
    </source>
</evidence>
<dbReference type="STRING" id="1246581.A0A2H9TJ18"/>
<reference evidence="14 15" key="1">
    <citation type="submission" date="2016-10" db="EMBL/GenBank/DDBJ databases">
        <title>The genome of Paramicrosporidium saccamoebae is the missing link in understanding Cryptomycota and Microsporidia evolution.</title>
        <authorList>
            <person name="Quandt C.A."/>
            <person name="Beaudet D."/>
            <person name="Corsaro D."/>
            <person name="Michel R."/>
            <person name="Corradi N."/>
            <person name="James T."/>
        </authorList>
    </citation>
    <scope>NUCLEOTIDE SEQUENCE [LARGE SCALE GENOMIC DNA]</scope>
    <source>
        <strain evidence="14 15">KSL3</strain>
    </source>
</reference>
<dbReference type="Pfam" id="PF02782">
    <property type="entry name" value="FGGY_C"/>
    <property type="match status" value="1"/>
</dbReference>
<dbReference type="GO" id="GO:0006641">
    <property type="term" value="P:triglyceride metabolic process"/>
    <property type="evidence" value="ECO:0007669"/>
    <property type="project" value="TreeGrafter"/>
</dbReference>
<dbReference type="UniPathway" id="UPA00618">
    <property type="reaction ID" value="UER00672"/>
</dbReference>
<dbReference type="GO" id="GO:0005524">
    <property type="term" value="F:ATP binding"/>
    <property type="evidence" value="ECO:0007669"/>
    <property type="project" value="UniProtKB-KW"/>
</dbReference>
<evidence type="ECO:0000256" key="10">
    <source>
        <dbReference type="SAM" id="MobiDB-lite"/>
    </source>
</evidence>
<keyword evidence="7" id="KW-0067">ATP-binding</keyword>
<name>A0A2H9TJ18_9FUNG</name>
<evidence type="ECO:0000256" key="9">
    <source>
        <dbReference type="RuleBase" id="RU003733"/>
    </source>
</evidence>
<comment type="caution">
    <text evidence="14">The sequence shown here is derived from an EMBL/GenBank/DDBJ whole genome shotgun (WGS) entry which is preliminary data.</text>
</comment>
<evidence type="ECO:0000256" key="1">
    <source>
        <dbReference type="ARBA" id="ARBA00005190"/>
    </source>
</evidence>
<evidence type="ECO:0000259" key="13">
    <source>
        <dbReference type="Pfam" id="PF11708"/>
    </source>
</evidence>
<evidence type="ECO:0000256" key="2">
    <source>
        <dbReference type="ARBA" id="ARBA00009156"/>
    </source>
</evidence>
<evidence type="ECO:0000256" key="6">
    <source>
        <dbReference type="ARBA" id="ARBA00022777"/>
    </source>
</evidence>
<dbReference type="PROSITE" id="PS00933">
    <property type="entry name" value="FGGY_KINASES_1"/>
    <property type="match status" value="1"/>
</dbReference>
<sequence length="793" mass="87278">MEFSRNNWIGAVDQGTTSTRFFVFDEQGQVVASAQQAITLKSPSPGWIEHDPEELVESVKSCIETACRDIWNKHNVNAKDRIKAIGITNQRETTIAWSQRTGRALHPALVWMDTRNRADIKSLTAHSTVKELSGLPYSTYFSAGKMKWLIENVSDVKQAFQSDELRFGTVDSWLLRVWNPHVSDVTNAHRTSLLNLQSLQWDQELLDCYKLPPSVSSCLPSVKPSVADFGVLGDTCLQGVPVSAALGDQHAALLGRGCTEVGQVKNTYGTGCFLLCNVGTKPILTDDGLVSTVAYHLGASPVYALEAPIASAGSSIEWLKSKLGMLVDSKEIVVFVPALAGLLSPEWDPDVSGALLGMRLSTGKGEIIKSVLEAISFSNKQVLDLMGGHVGTTIKELIVDGGLTNSRAMMQTQADALGIPVVRPYFKEATVFGAAKAAAIGIGMDQWPSKPPDTKADIFTPNPSSPAFLDKANTHTDTSAGPSTTNVVLWNQKDHEVLRKAAEAGKEGKKLPEFDEKGQLVNPYIPMYISKAPCMSLCLALSFRVTDSDAHHLRGLVSTEPAQKFRKNACENCGAITHKSKDCLERPRKRGARWTGKDMKPDEYIQEASLGFEGKRDRWAGYDADEYVEVLQDWEQAEAERKAAVQQASENGKLSSEDEELYAETVDMPGQKVDLKTRMTVRNLRLREDTAKYLTDLSSDAALYDPKTRSMRLPEATGFVPEDQQEEGRFAWERPSGKTTDATEPTANVKRKRVDPRLEEKYGSVAEPLARVEVSDRYVEYDGKGNVTRSVKR</sequence>
<dbReference type="Pfam" id="PF11708">
    <property type="entry name" value="Slu7"/>
    <property type="match status" value="1"/>
</dbReference>
<dbReference type="EMBL" id="MTSL01000165">
    <property type="protein sequence ID" value="PJF17716.1"/>
    <property type="molecule type" value="Genomic_DNA"/>
</dbReference>
<evidence type="ECO:0000256" key="3">
    <source>
        <dbReference type="ARBA" id="ARBA00012099"/>
    </source>
</evidence>
<dbReference type="GO" id="GO:0046167">
    <property type="term" value="P:glycerol-3-phosphate biosynthetic process"/>
    <property type="evidence" value="ECO:0007669"/>
    <property type="project" value="TreeGrafter"/>
</dbReference>
<keyword evidence="4 9" id="KW-0808">Transferase</keyword>
<evidence type="ECO:0000256" key="8">
    <source>
        <dbReference type="ARBA" id="ARBA00043149"/>
    </source>
</evidence>
<feature type="compositionally biased region" description="Polar residues" evidence="10">
    <location>
        <begin position="737"/>
        <end position="746"/>
    </location>
</feature>
<evidence type="ECO:0000256" key="4">
    <source>
        <dbReference type="ARBA" id="ARBA00022679"/>
    </source>
</evidence>